<keyword evidence="2" id="KW-0472">Membrane</keyword>
<dbReference type="EMBL" id="JBDZYD010000012">
    <property type="protein sequence ID" value="MEQ0563371.1"/>
    <property type="molecule type" value="Genomic_DNA"/>
</dbReference>
<proteinExistence type="predicted"/>
<keyword evidence="2" id="KW-1133">Transmembrane helix</keyword>
<evidence type="ECO:0000256" key="1">
    <source>
        <dbReference type="SAM" id="MobiDB-lite"/>
    </source>
</evidence>
<feature type="compositionally biased region" description="Low complexity" evidence="1">
    <location>
        <begin position="56"/>
        <end position="65"/>
    </location>
</feature>
<feature type="transmembrane region" description="Helical" evidence="2">
    <location>
        <begin position="17"/>
        <end position="37"/>
    </location>
</feature>
<evidence type="ECO:0008006" key="5">
    <source>
        <dbReference type="Google" id="ProtNLM"/>
    </source>
</evidence>
<evidence type="ECO:0000313" key="3">
    <source>
        <dbReference type="EMBL" id="MEQ0563371.1"/>
    </source>
</evidence>
<organism evidence="3 4">
    <name type="scientific">Amycolatopsis melonis</name>
    <dbReference type="NCBI Taxonomy" id="3156488"/>
    <lineage>
        <taxon>Bacteria</taxon>
        <taxon>Bacillati</taxon>
        <taxon>Actinomycetota</taxon>
        <taxon>Actinomycetes</taxon>
        <taxon>Pseudonocardiales</taxon>
        <taxon>Pseudonocardiaceae</taxon>
        <taxon>Amycolatopsis</taxon>
    </lineage>
</organism>
<evidence type="ECO:0000256" key="2">
    <source>
        <dbReference type="SAM" id="Phobius"/>
    </source>
</evidence>
<protein>
    <recommendedName>
        <fullName evidence="5">Secreted protein</fullName>
    </recommendedName>
</protein>
<name>A0ABV0LM47_9PSEU</name>
<accession>A0ABV0LM47</accession>
<gene>
    <name evidence="3" type="ORF">ABJI51_30200</name>
</gene>
<comment type="caution">
    <text evidence="3">The sequence shown here is derived from an EMBL/GenBank/DDBJ whole genome shotgun (WGS) entry which is preliminary data.</text>
</comment>
<evidence type="ECO:0000313" key="4">
    <source>
        <dbReference type="Proteomes" id="UP001440984"/>
    </source>
</evidence>
<feature type="region of interest" description="Disordered" evidence="1">
    <location>
        <begin position="46"/>
        <end position="65"/>
    </location>
</feature>
<sequence length="265" mass="27736">MPDPGDAATRRRRTTGIAAVTLTVAALGAGVIGMFGAETPGVPPAALASRLPDAPPSAAEVPPAAPSVSLDDSSWELQLWSVQPHHVGLHYGQNHRYGFEIDVHDGTAPRTALPAKPATAGQIADPASVTWQDGPDRWMRVRTTKPMTAAEMLSLLGKIRATPPVLASPLKSAQVPDGLEIGAFTSEPEANTLVLCPAAVLGKAPLDSRCFSMFVSPAGTTESASPRDPLPVRQYRKIGAYTVEINSSRANAQAALTLLNSVQLN</sequence>
<dbReference type="Proteomes" id="UP001440984">
    <property type="component" value="Unassembled WGS sequence"/>
</dbReference>
<keyword evidence="2" id="KW-0812">Transmembrane</keyword>
<keyword evidence="4" id="KW-1185">Reference proteome</keyword>
<dbReference type="RefSeq" id="WP_348954439.1">
    <property type="nucleotide sequence ID" value="NZ_JBDZYD010000012.1"/>
</dbReference>
<reference evidence="3 4" key="1">
    <citation type="submission" date="2024-05" db="EMBL/GenBank/DDBJ databases">
        <authorList>
            <person name="Zhao H."/>
            <person name="Xu Y."/>
            <person name="Lin S."/>
            <person name="Spain J.C."/>
            <person name="Zhou N.-Y."/>
        </authorList>
    </citation>
    <scope>NUCLEOTIDE SEQUENCE [LARGE SCALE GENOMIC DNA]</scope>
    <source>
        <strain evidence="3 4">NEAU-NG30</strain>
    </source>
</reference>
<feature type="region of interest" description="Disordered" evidence="1">
    <location>
        <begin position="112"/>
        <end position="132"/>
    </location>
</feature>